<dbReference type="ESTHER" id="9psed-l1ltm8">
    <property type="family name" value="AlphaBeta_hydrolase"/>
</dbReference>
<protein>
    <submittedName>
        <fullName evidence="7">3-keto-5-aminohexanoate cleavage protein</fullName>
    </submittedName>
</protein>
<keyword evidence="2" id="KW-0808">Transferase</keyword>
<evidence type="ECO:0000256" key="4">
    <source>
        <dbReference type="ARBA" id="ARBA00022833"/>
    </source>
</evidence>
<keyword evidence="8" id="KW-1185">Reference proteome</keyword>
<dbReference type="Pfam" id="PF05853">
    <property type="entry name" value="BKACE"/>
    <property type="match status" value="1"/>
</dbReference>
<gene>
    <name evidence="7" type="ORF">CSV86_008220</name>
</gene>
<name>L1LTM8_9PSED</name>
<dbReference type="InterPro" id="IPR013785">
    <property type="entry name" value="Aldolase_TIM"/>
</dbReference>
<sequence>MAISMFITAAPVGAVPRFVSSVEPKFLADSSLDDARGLSTQALTDAGWEAIGPGGLLLSPAASNSATVPFAWIRQLGSRQLQQDIVQVLTGSGWTADDSEALTQTDPAQLPFLPPALIRAIEADHCELLTALAGRGWHRVGSGWWNPLRAASPYVPVTPGAIIDAAHEAVIEGAAIVHLHTRDLSDFRQLPIGSTADTLASGRQRNLIDAQQYDEIVCTLHKQVPAAVLNLSTSVRGGSDYDSPLRREHLRDYGAAQRGAEMASLSPGPVIFQAGGSYDNTPGFLDAQLRHFATAGVRPEIEVFNHGILDSALGDYAPRLRETGEPVLFMLVAGVDQYRRAVDGSLHDDSLIPAAVRKSVITQVIDGSPAALAQAIASTVEYLRPLVRRIRQQLPGAQISALLPGPLLRILPEVAVHLGLDGVRVGLEDALTVPDEQVPGGVRKATTAEQVRYARRRLEALGVQVLTAEQTRERLHMPLREVALFRTVAAALKPFASSAPPNAPRVLAEQVLEALTPFRQDYLARERRLLDALDVHLAGQAVPPSDWLGELAVRAIADAGLHVRYFIEERDRYPRPLANFGKRLYALQAINFVRELLVEAGRPTLAWDEALATLAASDGLPPDSYQVERSQFKGADLRLLEYLASIPCRYNRSRTLAVNTELRFDADYSSTMAILFETIHEHFSALRRRAGSDVEAKQAGTRLYRVRTVEVEEVEQGRLPAELEQHAWVVLPSTPTTNYPEGIALGKGLTATFGRFLAEVAGRPVGVAGLIHSGIDGQGNAVVEATMLHNRFALNTPWHEQIIGHSAGLIYDQLLLPRIVEHSQHLARDASGAVRRDSTGLPLLDDGRIAKRLSFQGIDDLPRLHLLAHSSGISTLQQLDNALRRDMQALGYSAIEQEEIFNRAVGISFGSASDINLELPGTPVVDITAYNDIRSLAGTTTADYLPKTDAERDATVYRLHAGLGGAHRYCHGRWVHYRKGPARRVLRLKGVVLREDPVRLHDGHSIRRYLEGAPTSLIELIQSFLGAPGNIRADMIMREFHGACRSGA</sequence>
<organism evidence="7 8">
    <name type="scientific">Pseudomonas bharatica CSV86</name>
    <dbReference type="NCBI Taxonomy" id="1005395"/>
    <lineage>
        <taxon>Bacteria</taxon>
        <taxon>Pseudomonadati</taxon>
        <taxon>Pseudomonadota</taxon>
        <taxon>Gammaproteobacteria</taxon>
        <taxon>Pseudomonadales</taxon>
        <taxon>Pseudomonadaceae</taxon>
        <taxon>Pseudomonas</taxon>
        <taxon>Pseudomonas bharatica</taxon>
    </lineage>
</organism>
<dbReference type="PANTHER" id="PTHR37418:SF2">
    <property type="entry name" value="3-KETO-5-AMINOHEXANOATE CLEAVAGE ENZYME"/>
    <property type="match status" value="1"/>
</dbReference>
<comment type="caution">
    <text evidence="7">The sequence shown here is derived from an EMBL/GenBank/DDBJ whole genome shotgun (WGS) entry which is preliminary data.</text>
</comment>
<evidence type="ECO:0000256" key="2">
    <source>
        <dbReference type="ARBA" id="ARBA00022679"/>
    </source>
</evidence>
<evidence type="ECO:0000313" key="8">
    <source>
        <dbReference type="Proteomes" id="UP000010448"/>
    </source>
</evidence>
<dbReference type="PANTHER" id="PTHR37418">
    <property type="entry name" value="3-KETO-5-AMINOHEXANOATE CLEAVAGE ENZYME-RELATED"/>
    <property type="match status" value="1"/>
</dbReference>
<dbReference type="eggNOG" id="COG3246">
    <property type="taxonomic scope" value="Bacteria"/>
</dbReference>
<dbReference type="Proteomes" id="UP000010448">
    <property type="component" value="Unassembled WGS sequence"/>
</dbReference>
<accession>L1LTM8</accession>
<feature type="domain" description="Oxalate biosynthetic component 1 cap" evidence="6">
    <location>
        <begin position="508"/>
        <end position="681"/>
    </location>
</feature>
<evidence type="ECO:0000259" key="5">
    <source>
        <dbReference type="Pfam" id="PF21498"/>
    </source>
</evidence>
<dbReference type="InterPro" id="IPR048878">
    <property type="entry name" value="Obc1_cap"/>
</dbReference>
<dbReference type="InterPro" id="IPR048879">
    <property type="entry name" value="Obc1_C"/>
</dbReference>
<dbReference type="Pfam" id="PF21498">
    <property type="entry name" value="Obc1_C"/>
    <property type="match status" value="1"/>
</dbReference>
<dbReference type="Pfam" id="PF21502">
    <property type="entry name" value="Obc1_cap"/>
    <property type="match status" value="1"/>
</dbReference>
<dbReference type="GO" id="GO:0046872">
    <property type="term" value="F:metal ion binding"/>
    <property type="evidence" value="ECO:0007669"/>
    <property type="project" value="UniProtKB-KW"/>
</dbReference>
<evidence type="ECO:0000256" key="3">
    <source>
        <dbReference type="ARBA" id="ARBA00022723"/>
    </source>
</evidence>
<evidence type="ECO:0000259" key="6">
    <source>
        <dbReference type="Pfam" id="PF21502"/>
    </source>
</evidence>
<evidence type="ECO:0000313" key="7">
    <source>
        <dbReference type="EMBL" id="NNJ15227.1"/>
    </source>
</evidence>
<proteinExistence type="predicted"/>
<dbReference type="GO" id="GO:0043720">
    <property type="term" value="F:3-keto-5-aminohexanoate cleavage activity"/>
    <property type="evidence" value="ECO:0007669"/>
    <property type="project" value="InterPro"/>
</dbReference>
<dbReference type="Gene3D" id="3.20.20.70">
    <property type="entry name" value="Aldolase class I"/>
    <property type="match status" value="1"/>
</dbReference>
<keyword evidence="4" id="KW-0862">Zinc</keyword>
<dbReference type="AlphaFoldDB" id="L1LTM8"/>
<evidence type="ECO:0000256" key="1">
    <source>
        <dbReference type="ARBA" id="ARBA00001947"/>
    </source>
</evidence>
<comment type="cofactor">
    <cofactor evidence="1">
        <name>Zn(2+)</name>
        <dbReference type="ChEBI" id="CHEBI:29105"/>
    </cofactor>
</comment>
<feature type="domain" description="Oxalate biosynthetic component 1 C-terminal" evidence="5">
    <location>
        <begin position="687"/>
        <end position="1039"/>
    </location>
</feature>
<dbReference type="RefSeq" id="WP_009407077.1">
    <property type="nucleotide sequence ID" value="NZ_AMWJ02000001.1"/>
</dbReference>
<dbReference type="EMBL" id="AMWJ02000001">
    <property type="protein sequence ID" value="NNJ15227.1"/>
    <property type="molecule type" value="Genomic_DNA"/>
</dbReference>
<reference evidence="7 8" key="1">
    <citation type="journal article" date="2013" name="Genome Announc.">
        <title>Genome Sequence of Naphthalene-Degrading Soil Bacterium Pseudomonas putida CSV86.</title>
        <authorList>
            <person name="Phale P.S."/>
            <person name="Paliwal V."/>
            <person name="Raju S.C."/>
            <person name="Modak A."/>
            <person name="Purohit H.J."/>
        </authorList>
    </citation>
    <scope>NUCLEOTIDE SEQUENCE [LARGE SCALE GENOMIC DNA]</scope>
    <source>
        <strain evidence="7 8">CSV86</strain>
    </source>
</reference>
<dbReference type="InterPro" id="IPR008567">
    <property type="entry name" value="BKACE"/>
</dbReference>
<keyword evidence="3" id="KW-0479">Metal-binding</keyword>
<dbReference type="OrthoDB" id="9155960at2"/>